<evidence type="ECO:0000313" key="2">
    <source>
        <dbReference type="Proteomes" id="UP000231857"/>
    </source>
</evidence>
<name>A0ABX4PK20_9LEPT</name>
<dbReference type="Pfam" id="PF19739">
    <property type="entry name" value="DUF6228"/>
    <property type="match status" value="1"/>
</dbReference>
<evidence type="ECO:0008006" key="3">
    <source>
        <dbReference type="Google" id="ProtNLM"/>
    </source>
</evidence>
<sequence length="133" mass="15151">MDFLIKSDISAASLRFYDFNGEDLSAEITSPFYSAHLTFTTYMDSYGILNFFQKMAQYWDGWNGNFSWESLEGQCVLSAKTDMLGHISLQVQLMDDFGKEESWTLSATLTIYAGQLENLAREASVFFKKDNGQ</sequence>
<proteinExistence type="predicted"/>
<reference evidence="1 2" key="1">
    <citation type="submission" date="2017-07" db="EMBL/GenBank/DDBJ databases">
        <title>Leptospira spp. isolated from tropical soils.</title>
        <authorList>
            <person name="Thibeaux R."/>
            <person name="Iraola G."/>
            <person name="Ferres I."/>
            <person name="Bierque E."/>
            <person name="Girault D."/>
            <person name="Soupe-Gilbert M.-E."/>
            <person name="Picardeau M."/>
            <person name="Goarant C."/>
        </authorList>
    </citation>
    <scope>NUCLEOTIDE SEQUENCE [LARGE SCALE GENOMIC DNA]</scope>
    <source>
        <strain evidence="1 2">ATI7-C-A2</strain>
    </source>
</reference>
<accession>A0ABX4PK20</accession>
<comment type="caution">
    <text evidence="1">The sequence shown here is derived from an EMBL/GenBank/DDBJ whole genome shotgun (WGS) entry which is preliminary data.</text>
</comment>
<dbReference type="InterPro" id="IPR046196">
    <property type="entry name" value="DUF6228"/>
</dbReference>
<gene>
    <name evidence="1" type="ORF">CH363_08315</name>
</gene>
<dbReference type="RefSeq" id="WP_100725394.1">
    <property type="nucleotide sequence ID" value="NZ_NPEG01000028.1"/>
</dbReference>
<keyword evidence="2" id="KW-1185">Reference proteome</keyword>
<protein>
    <recommendedName>
        <fullName evidence="3">Thioesterase</fullName>
    </recommendedName>
</protein>
<evidence type="ECO:0000313" key="1">
    <source>
        <dbReference type="EMBL" id="PKA16142.1"/>
    </source>
</evidence>
<organism evidence="1 2">
    <name type="scientific">Leptospira haakeii</name>
    <dbReference type="NCBI Taxonomy" id="2023198"/>
    <lineage>
        <taxon>Bacteria</taxon>
        <taxon>Pseudomonadati</taxon>
        <taxon>Spirochaetota</taxon>
        <taxon>Spirochaetia</taxon>
        <taxon>Leptospirales</taxon>
        <taxon>Leptospiraceae</taxon>
        <taxon>Leptospira</taxon>
    </lineage>
</organism>
<dbReference type="Proteomes" id="UP000231857">
    <property type="component" value="Unassembled WGS sequence"/>
</dbReference>
<dbReference type="EMBL" id="NPEI01000004">
    <property type="protein sequence ID" value="PKA16142.1"/>
    <property type="molecule type" value="Genomic_DNA"/>
</dbReference>